<dbReference type="EMBL" id="OV651821">
    <property type="protein sequence ID" value="CAH1115714.1"/>
    <property type="molecule type" value="Genomic_DNA"/>
</dbReference>
<evidence type="ECO:0000256" key="1">
    <source>
        <dbReference type="SAM" id="Coils"/>
    </source>
</evidence>
<gene>
    <name evidence="3" type="ORF">PSYICH_LOCUS15370</name>
</gene>
<evidence type="ECO:0000256" key="2">
    <source>
        <dbReference type="SAM" id="MobiDB-lite"/>
    </source>
</evidence>
<dbReference type="OrthoDB" id="71166at2759"/>
<name>A0A9P0GJD2_9CUCU</name>
<dbReference type="AlphaFoldDB" id="A0A9P0GJD2"/>
<feature type="coiled-coil region" evidence="1">
    <location>
        <begin position="63"/>
        <end position="97"/>
    </location>
</feature>
<sequence>MTPKEQRKQRKRWVENNRSYRNKTMERKILVEKLPASDNENDAIQINDGNINLKLKRRLGLARTSLHRQRKKFEQEVKKLKRENKTLKQKIRRKISVDSVPLKEISSNTMPMTKNVMPYKNQKDDLQVENLIPLNLNTVKGTMSVHNIVWTKEENTVTLKSLTCQRCRIGSTCLHYNINTIKRCPVLIQPKYTDSQPQIQRISTDSQLQVQPTSTDSQLQVQPTSTDPELHDEELKSISVGDWVVVLYQDDWYPGIVLENISGQLKIDFMVRQSEHFCWPKTSDTQKVAEAGVLYKIIKPPVPISSKLFLIPEKDLINYIINN</sequence>
<reference evidence="3" key="1">
    <citation type="submission" date="2022-01" db="EMBL/GenBank/DDBJ databases">
        <authorList>
            <person name="King R."/>
        </authorList>
    </citation>
    <scope>NUCLEOTIDE SEQUENCE</scope>
</reference>
<accession>A0A9P0GJD2</accession>
<evidence type="ECO:0000313" key="4">
    <source>
        <dbReference type="Proteomes" id="UP001153636"/>
    </source>
</evidence>
<feature type="region of interest" description="Disordered" evidence="2">
    <location>
        <begin position="204"/>
        <end position="228"/>
    </location>
</feature>
<organism evidence="3 4">
    <name type="scientific">Psylliodes chrysocephalus</name>
    <dbReference type="NCBI Taxonomy" id="3402493"/>
    <lineage>
        <taxon>Eukaryota</taxon>
        <taxon>Metazoa</taxon>
        <taxon>Ecdysozoa</taxon>
        <taxon>Arthropoda</taxon>
        <taxon>Hexapoda</taxon>
        <taxon>Insecta</taxon>
        <taxon>Pterygota</taxon>
        <taxon>Neoptera</taxon>
        <taxon>Endopterygota</taxon>
        <taxon>Coleoptera</taxon>
        <taxon>Polyphaga</taxon>
        <taxon>Cucujiformia</taxon>
        <taxon>Chrysomeloidea</taxon>
        <taxon>Chrysomelidae</taxon>
        <taxon>Galerucinae</taxon>
        <taxon>Alticini</taxon>
        <taxon>Psylliodes</taxon>
    </lineage>
</organism>
<evidence type="ECO:0000313" key="3">
    <source>
        <dbReference type="EMBL" id="CAH1115714.1"/>
    </source>
</evidence>
<dbReference type="Proteomes" id="UP001153636">
    <property type="component" value="Chromosome 9"/>
</dbReference>
<keyword evidence="4" id="KW-1185">Reference proteome</keyword>
<proteinExistence type="predicted"/>
<feature type="compositionally biased region" description="Polar residues" evidence="2">
    <location>
        <begin position="204"/>
        <end position="227"/>
    </location>
</feature>
<keyword evidence="1" id="KW-0175">Coiled coil</keyword>
<protein>
    <submittedName>
        <fullName evidence="3">Uncharacterized protein</fullName>
    </submittedName>
</protein>